<proteinExistence type="predicted"/>
<feature type="domain" description="DUF7223" evidence="2">
    <location>
        <begin position="126"/>
        <end position="308"/>
    </location>
</feature>
<evidence type="ECO:0000259" key="1">
    <source>
        <dbReference type="Pfam" id="PF22974"/>
    </source>
</evidence>
<protein>
    <submittedName>
        <fullName evidence="3">Uncharacterized protein</fullName>
    </submittedName>
</protein>
<gene>
    <name evidence="3" type="ORF">K505DRAFT_195257</name>
</gene>
<sequence length="308" mass="34201">VIAMERFANKLKSVNCAEDMMLEFINKAAFEYAQSMWNWVNQDVNNSFIMVTNYEGCADDMERLPFVVSDIRYDEEHNKAYLTADLHEWEDIAHSYDLNVGHIPLTPTHRMLMERGVMPRAADFTMSLASSYDRNLFSTTIGGWTTTVDAVVRTAGSLNVDFDVSVKWLKLKSAAMTINPENVAASIQLALTEKGTLKKEYNWQKTVISIPIEGISIAKIVKLGAFLDVDVGFTMDEWTGTATANFGARMQISNAATVKVDLVNSKNNRFSGWTPSFTPIPLTLSAKVEGSAQVYAEPNVKLEASALG</sequence>
<dbReference type="Pfam" id="PF23865">
    <property type="entry name" value="DUF7223"/>
    <property type="match status" value="1"/>
</dbReference>
<dbReference type="EMBL" id="MU001923">
    <property type="protein sequence ID" value="KAF2793536.1"/>
    <property type="molecule type" value="Genomic_DNA"/>
</dbReference>
<name>A0A6A6XAU0_9PLEO</name>
<dbReference type="Proteomes" id="UP000799757">
    <property type="component" value="Unassembled WGS sequence"/>
</dbReference>
<dbReference type="AlphaFoldDB" id="A0A6A6XAU0"/>
<evidence type="ECO:0000313" key="3">
    <source>
        <dbReference type="EMBL" id="KAF2793536.1"/>
    </source>
</evidence>
<dbReference type="InterPro" id="IPR055647">
    <property type="entry name" value="DUF7223"/>
</dbReference>
<dbReference type="InterPro" id="IPR054293">
    <property type="entry name" value="DUF7029"/>
</dbReference>
<organism evidence="3 4">
    <name type="scientific">Melanomma pulvis-pyrius CBS 109.77</name>
    <dbReference type="NCBI Taxonomy" id="1314802"/>
    <lineage>
        <taxon>Eukaryota</taxon>
        <taxon>Fungi</taxon>
        <taxon>Dikarya</taxon>
        <taxon>Ascomycota</taxon>
        <taxon>Pezizomycotina</taxon>
        <taxon>Dothideomycetes</taxon>
        <taxon>Pleosporomycetidae</taxon>
        <taxon>Pleosporales</taxon>
        <taxon>Melanommataceae</taxon>
        <taxon>Melanomma</taxon>
    </lineage>
</organism>
<feature type="non-terminal residue" evidence="3">
    <location>
        <position position="1"/>
    </location>
</feature>
<dbReference type="Pfam" id="PF22974">
    <property type="entry name" value="DUF7029"/>
    <property type="match status" value="1"/>
</dbReference>
<evidence type="ECO:0000313" key="4">
    <source>
        <dbReference type="Proteomes" id="UP000799757"/>
    </source>
</evidence>
<feature type="domain" description="DUF7029" evidence="1">
    <location>
        <begin position="1"/>
        <end position="97"/>
    </location>
</feature>
<evidence type="ECO:0000259" key="2">
    <source>
        <dbReference type="Pfam" id="PF23865"/>
    </source>
</evidence>
<keyword evidence="4" id="KW-1185">Reference proteome</keyword>
<accession>A0A6A6XAU0</accession>
<dbReference type="OrthoDB" id="160645at2759"/>
<feature type="non-terminal residue" evidence="3">
    <location>
        <position position="308"/>
    </location>
</feature>
<reference evidence="3" key="1">
    <citation type="journal article" date="2020" name="Stud. Mycol.">
        <title>101 Dothideomycetes genomes: a test case for predicting lifestyles and emergence of pathogens.</title>
        <authorList>
            <person name="Haridas S."/>
            <person name="Albert R."/>
            <person name="Binder M."/>
            <person name="Bloem J."/>
            <person name="Labutti K."/>
            <person name="Salamov A."/>
            <person name="Andreopoulos B."/>
            <person name="Baker S."/>
            <person name="Barry K."/>
            <person name="Bills G."/>
            <person name="Bluhm B."/>
            <person name="Cannon C."/>
            <person name="Castanera R."/>
            <person name="Culley D."/>
            <person name="Daum C."/>
            <person name="Ezra D."/>
            <person name="Gonzalez J."/>
            <person name="Henrissat B."/>
            <person name="Kuo A."/>
            <person name="Liang C."/>
            <person name="Lipzen A."/>
            <person name="Lutzoni F."/>
            <person name="Magnuson J."/>
            <person name="Mondo S."/>
            <person name="Nolan M."/>
            <person name="Ohm R."/>
            <person name="Pangilinan J."/>
            <person name="Park H.-J."/>
            <person name="Ramirez L."/>
            <person name="Alfaro M."/>
            <person name="Sun H."/>
            <person name="Tritt A."/>
            <person name="Yoshinaga Y."/>
            <person name="Zwiers L.-H."/>
            <person name="Turgeon B."/>
            <person name="Goodwin S."/>
            <person name="Spatafora J."/>
            <person name="Crous P."/>
            <person name="Grigoriev I."/>
        </authorList>
    </citation>
    <scope>NUCLEOTIDE SEQUENCE</scope>
    <source>
        <strain evidence="3">CBS 109.77</strain>
    </source>
</reference>